<comment type="caution">
    <text evidence="1">The sequence shown here is derived from an EMBL/GenBank/DDBJ whole genome shotgun (WGS) entry which is preliminary data.</text>
</comment>
<accession>A0A427XSS1</accession>
<dbReference type="AlphaFoldDB" id="A0A427XSS1"/>
<evidence type="ECO:0000313" key="2">
    <source>
        <dbReference type="Proteomes" id="UP000279236"/>
    </source>
</evidence>
<organism evidence="1 2">
    <name type="scientific">Apiotrichum porosum</name>
    <dbReference type="NCBI Taxonomy" id="105984"/>
    <lineage>
        <taxon>Eukaryota</taxon>
        <taxon>Fungi</taxon>
        <taxon>Dikarya</taxon>
        <taxon>Basidiomycota</taxon>
        <taxon>Agaricomycotina</taxon>
        <taxon>Tremellomycetes</taxon>
        <taxon>Trichosporonales</taxon>
        <taxon>Trichosporonaceae</taxon>
        <taxon>Apiotrichum</taxon>
    </lineage>
</organism>
<name>A0A427XSS1_9TREE</name>
<dbReference type="EMBL" id="RSCE01000006">
    <property type="protein sequence ID" value="RSH81867.1"/>
    <property type="molecule type" value="Genomic_DNA"/>
</dbReference>
<protein>
    <submittedName>
        <fullName evidence="1">Uncharacterized protein</fullName>
    </submittedName>
</protein>
<gene>
    <name evidence="1" type="ORF">EHS24_008062</name>
</gene>
<dbReference type="Proteomes" id="UP000279236">
    <property type="component" value="Unassembled WGS sequence"/>
</dbReference>
<dbReference type="GeneID" id="39592605"/>
<evidence type="ECO:0000313" key="1">
    <source>
        <dbReference type="EMBL" id="RSH81867.1"/>
    </source>
</evidence>
<reference evidence="1 2" key="1">
    <citation type="submission" date="2018-11" db="EMBL/GenBank/DDBJ databases">
        <title>Genome sequence of Apiotrichum porosum DSM 27194.</title>
        <authorList>
            <person name="Aliyu H."/>
            <person name="Gorte O."/>
            <person name="Ochsenreither K."/>
        </authorList>
    </citation>
    <scope>NUCLEOTIDE SEQUENCE [LARGE SCALE GENOMIC DNA]</scope>
    <source>
        <strain evidence="1 2">DSM 27194</strain>
    </source>
</reference>
<keyword evidence="2" id="KW-1185">Reference proteome</keyword>
<proteinExistence type="predicted"/>
<sequence>MKIVSTQQQGCFSHGQGSRSPALIMPQDLVVLRSLPHHGSNTQCCDTAVVDPALVSPPGYQGGSLAQSSAPKLAATFNILLGVQSFPNISDYTNIRHSLSLHHSLKAQYPVSLSALQPLGKAAFLLTVFQPDPEATIERRLERHVPQAYAHCPICLEFMGH</sequence>
<dbReference type="RefSeq" id="XP_028476322.1">
    <property type="nucleotide sequence ID" value="XM_028623389.1"/>
</dbReference>